<keyword evidence="2" id="KW-1133">Transmembrane helix</keyword>
<keyword evidence="2" id="KW-0472">Membrane</keyword>
<evidence type="ECO:0000256" key="2">
    <source>
        <dbReference type="SAM" id="Phobius"/>
    </source>
</evidence>
<feature type="region of interest" description="Disordered" evidence="1">
    <location>
        <begin position="104"/>
        <end position="125"/>
    </location>
</feature>
<dbReference type="SUPFAM" id="SSF110997">
    <property type="entry name" value="Sporulation related repeat"/>
    <property type="match status" value="1"/>
</dbReference>
<keyword evidence="4" id="KW-1185">Reference proteome</keyword>
<feature type="region of interest" description="Disordered" evidence="1">
    <location>
        <begin position="1"/>
        <end position="23"/>
    </location>
</feature>
<keyword evidence="2" id="KW-0812">Transmembrane</keyword>
<gene>
    <name evidence="3" type="ORF">O9H85_13075</name>
</gene>
<comment type="caution">
    <text evidence="3">The sequence shown here is derived from an EMBL/GenBank/DDBJ whole genome shotgun (WGS) entry which is preliminary data.</text>
</comment>
<feature type="region of interest" description="Disordered" evidence="1">
    <location>
        <begin position="179"/>
        <end position="225"/>
    </location>
</feature>
<reference evidence="3 4" key="1">
    <citation type="submission" date="2022-12" db="EMBL/GenBank/DDBJ databases">
        <title>Draft genome sequence of Paenibacillus sp. dW9.</title>
        <authorList>
            <person name="Choi E.-W."/>
            <person name="Kim D.-U."/>
        </authorList>
    </citation>
    <scope>NUCLEOTIDE SEQUENCE [LARGE SCALE GENOMIC DNA]</scope>
    <source>
        <strain evidence="4">dW9</strain>
    </source>
</reference>
<accession>A0ABT4Q8Z2</accession>
<protein>
    <recommendedName>
        <fullName evidence="5">SPOR domain-containing protein</fullName>
    </recommendedName>
</protein>
<evidence type="ECO:0008006" key="5">
    <source>
        <dbReference type="Google" id="ProtNLM"/>
    </source>
</evidence>
<evidence type="ECO:0000313" key="3">
    <source>
        <dbReference type="EMBL" id="MCZ8513342.1"/>
    </source>
</evidence>
<organism evidence="3 4">
    <name type="scientific">Paenibacillus gyeongsangnamensis</name>
    <dbReference type="NCBI Taxonomy" id="3388067"/>
    <lineage>
        <taxon>Bacteria</taxon>
        <taxon>Bacillati</taxon>
        <taxon>Bacillota</taxon>
        <taxon>Bacilli</taxon>
        <taxon>Bacillales</taxon>
        <taxon>Paenibacillaceae</taxon>
        <taxon>Paenibacillus</taxon>
    </lineage>
</organism>
<dbReference type="RefSeq" id="WP_269881836.1">
    <property type="nucleotide sequence ID" value="NZ_JAQAGZ010000007.1"/>
</dbReference>
<dbReference type="Proteomes" id="UP001527882">
    <property type="component" value="Unassembled WGS sequence"/>
</dbReference>
<dbReference type="EMBL" id="JAQAGZ010000007">
    <property type="protein sequence ID" value="MCZ8513342.1"/>
    <property type="molecule type" value="Genomic_DNA"/>
</dbReference>
<sequence>MNKAKMTFRFEQTSPGSKPAPQREAKVIPLHQEEYRIIEEKAEAHPEQEARSVLPSGTKPVQPKEPLIVDGQTLNQYTTDYGGWQSSFDTDTQRVERLIRGTGAPAVNPETGYVERERGPQREEELRDHRWYEPKNTGYYTRPSNGSWFKVTASVAGAVVTGVAFGFLVLSMFSGGGDPGKAKPADVPVSSQQPAKKSGDTAAPAAAQGKPADGAGAAAAKPADPAAGGASPVSAAIAGMGTAAVNVQPKSYTFLQGGVFSTAQSAEAAQADFRKKGFAAAGDGGDKNPVYVGMAVSRDDAQALSQQYKQKKIDVLLKTFDVPGASKIRWNGKSADVFTSYISQGEKLLQLISVQTTQHLNEVKPTGLDDKAFQTIKSSHQAWSSSASAVSDGLGEAGKASLPKMNSALGTALVSLEEYKKNPSVSYLWQAQTALMQYLVAEKDLLKTASVQ</sequence>
<feature type="transmembrane region" description="Helical" evidence="2">
    <location>
        <begin position="151"/>
        <end position="173"/>
    </location>
</feature>
<evidence type="ECO:0000256" key="1">
    <source>
        <dbReference type="SAM" id="MobiDB-lite"/>
    </source>
</evidence>
<proteinExistence type="predicted"/>
<feature type="compositionally biased region" description="Basic and acidic residues" evidence="1">
    <location>
        <begin position="113"/>
        <end position="125"/>
    </location>
</feature>
<evidence type="ECO:0000313" key="4">
    <source>
        <dbReference type="Proteomes" id="UP001527882"/>
    </source>
</evidence>
<feature type="compositionally biased region" description="Low complexity" evidence="1">
    <location>
        <begin position="202"/>
        <end position="225"/>
    </location>
</feature>
<feature type="region of interest" description="Disordered" evidence="1">
    <location>
        <begin position="42"/>
        <end position="65"/>
    </location>
</feature>
<dbReference type="InterPro" id="IPR036680">
    <property type="entry name" value="SPOR-like_sf"/>
</dbReference>
<name>A0ABT4Q8Z2_9BACL</name>